<dbReference type="Proteomes" id="UP000026961">
    <property type="component" value="Chromosome 10"/>
</dbReference>
<dbReference type="Gramene" id="OGLUM10G02590.1">
    <property type="protein sequence ID" value="OGLUM10G02590.1"/>
    <property type="gene ID" value="OGLUM10G02590"/>
</dbReference>
<reference evidence="1" key="2">
    <citation type="submission" date="2018-05" db="EMBL/GenBank/DDBJ databases">
        <title>OgluRS3 (Oryza glumaepatula Reference Sequence Version 3).</title>
        <authorList>
            <person name="Zhang J."/>
            <person name="Kudrna D."/>
            <person name="Lee S."/>
            <person name="Talag J."/>
            <person name="Welchert J."/>
            <person name="Wing R.A."/>
        </authorList>
    </citation>
    <scope>NUCLEOTIDE SEQUENCE [LARGE SCALE GENOMIC DNA]</scope>
</reference>
<proteinExistence type="predicted"/>
<dbReference type="AlphaFoldDB" id="A0A0E0B7Y6"/>
<sequence length="250" mass="26888">MSLLGFASRAYGGRRRPEPIPTCPWPCYYPESIPTCPRNPARAEAATILASPGIKRIICYPSALLHPSLSPPPSPRHPRALRRVWWWCRSSRTAWCADADTDAEVEVEVERAVLLSLLPNITASAAITAEPMGATGTRVAPGQRVGIVDAAHSTAASTFQVTAAGANLHTLHIHTHSCAPHPCQCTAAGHALHAPHPRQPTPRVYAVFDVVALTVIVVGLSRRSHHPFSTYMHSSEPDFPSITSAVANSK</sequence>
<protein>
    <submittedName>
        <fullName evidence="1">Uncharacterized protein</fullName>
    </submittedName>
</protein>
<reference evidence="1" key="1">
    <citation type="submission" date="2015-04" db="UniProtKB">
        <authorList>
            <consortium name="EnsemblPlants"/>
        </authorList>
    </citation>
    <scope>IDENTIFICATION</scope>
</reference>
<accession>A0A0E0B7Y6</accession>
<name>A0A0E0B7Y6_9ORYZ</name>
<keyword evidence="2" id="KW-1185">Reference proteome</keyword>
<organism evidence="1">
    <name type="scientific">Oryza glumipatula</name>
    <dbReference type="NCBI Taxonomy" id="40148"/>
    <lineage>
        <taxon>Eukaryota</taxon>
        <taxon>Viridiplantae</taxon>
        <taxon>Streptophyta</taxon>
        <taxon>Embryophyta</taxon>
        <taxon>Tracheophyta</taxon>
        <taxon>Spermatophyta</taxon>
        <taxon>Magnoliopsida</taxon>
        <taxon>Liliopsida</taxon>
        <taxon>Poales</taxon>
        <taxon>Poaceae</taxon>
        <taxon>BOP clade</taxon>
        <taxon>Oryzoideae</taxon>
        <taxon>Oryzeae</taxon>
        <taxon>Oryzinae</taxon>
        <taxon>Oryza</taxon>
    </lineage>
</organism>
<dbReference type="HOGENOM" id="CLU_1112771_0_0_1"/>
<dbReference type="EnsemblPlants" id="OGLUM10G02590.1">
    <property type="protein sequence ID" value="OGLUM10G02590.1"/>
    <property type="gene ID" value="OGLUM10G02590"/>
</dbReference>
<evidence type="ECO:0000313" key="1">
    <source>
        <dbReference type="EnsemblPlants" id="OGLUM10G02590.1"/>
    </source>
</evidence>
<evidence type="ECO:0000313" key="2">
    <source>
        <dbReference type="Proteomes" id="UP000026961"/>
    </source>
</evidence>